<sequence>MQRLVVTLLAALDAFVAAAISVGAAVVPLALLWITAVSGAGPAALWQATAAVWQLGHGVPLSVTLPTEYLVQAGIDDTAATFTLSLAPLAFLAFTFFFAARSGSRAAQAGAWVTGVVSGVVVFAAASALIALTGAQPLASAALWQALLFPPLVYLAGALAGAIARAWSDGDDGLIDAVRSRTDALPGIWPEVPGLAVRGAVTALTALVGVSALAFAVAVIVRGTAIVTLAQQGGVDLIGAVMIELGQLVYLPTLIVWTMSYLAGPGFALGAGSTISPVGTHAGVVPGVPVLAALPPSGTVWLLALVLLPIAAGAV</sequence>
<feature type="non-terminal residue" evidence="2">
    <location>
        <position position="315"/>
    </location>
</feature>
<proteinExistence type="predicted"/>
<keyword evidence="1" id="KW-0812">Transmembrane</keyword>
<dbReference type="AlphaFoldDB" id="A0A3C1KCR0"/>
<dbReference type="EMBL" id="DMNG01000115">
    <property type="protein sequence ID" value="HAN24283.1"/>
    <property type="molecule type" value="Genomic_DNA"/>
</dbReference>
<name>A0A3C1KCR0_9MICO</name>
<dbReference type="Pfam" id="PF19877">
    <property type="entry name" value="DUF6350"/>
    <property type="match status" value="1"/>
</dbReference>
<dbReference type="InterPro" id="IPR045931">
    <property type="entry name" value="DUF6350"/>
</dbReference>
<evidence type="ECO:0000313" key="2">
    <source>
        <dbReference type="EMBL" id="HAN24283.1"/>
    </source>
</evidence>
<feature type="transmembrane region" description="Helical" evidence="1">
    <location>
        <begin position="111"/>
        <end position="135"/>
    </location>
</feature>
<comment type="caution">
    <text evidence="2">The sequence shown here is derived from an EMBL/GenBank/DDBJ whole genome shotgun (WGS) entry which is preliminary data.</text>
</comment>
<organism evidence="2 3">
    <name type="scientific">Microbacterium ginsengisoli</name>
    <dbReference type="NCBI Taxonomy" id="400772"/>
    <lineage>
        <taxon>Bacteria</taxon>
        <taxon>Bacillati</taxon>
        <taxon>Actinomycetota</taxon>
        <taxon>Actinomycetes</taxon>
        <taxon>Micrococcales</taxon>
        <taxon>Microbacteriaceae</taxon>
        <taxon>Microbacterium</taxon>
    </lineage>
</organism>
<keyword evidence="1" id="KW-0472">Membrane</keyword>
<accession>A0A3C1KCR0</accession>
<keyword evidence="1" id="KW-1133">Transmembrane helix</keyword>
<protein>
    <submittedName>
        <fullName evidence="2">Uncharacterized protein</fullName>
    </submittedName>
</protein>
<feature type="transmembrane region" description="Helical" evidence="1">
    <location>
        <begin position="141"/>
        <end position="164"/>
    </location>
</feature>
<feature type="transmembrane region" description="Helical" evidence="1">
    <location>
        <begin position="204"/>
        <end position="229"/>
    </location>
</feature>
<evidence type="ECO:0000313" key="3">
    <source>
        <dbReference type="Proteomes" id="UP000257479"/>
    </source>
</evidence>
<feature type="transmembrane region" description="Helical" evidence="1">
    <location>
        <begin position="249"/>
        <end position="269"/>
    </location>
</feature>
<feature type="transmembrane region" description="Helical" evidence="1">
    <location>
        <begin position="79"/>
        <end position="99"/>
    </location>
</feature>
<feature type="transmembrane region" description="Helical" evidence="1">
    <location>
        <begin position="290"/>
        <end position="312"/>
    </location>
</feature>
<reference evidence="2 3" key="1">
    <citation type="journal article" date="2018" name="Nat. Biotechnol.">
        <title>A standardized bacterial taxonomy based on genome phylogeny substantially revises the tree of life.</title>
        <authorList>
            <person name="Parks D.H."/>
            <person name="Chuvochina M."/>
            <person name="Waite D.W."/>
            <person name="Rinke C."/>
            <person name="Skarshewski A."/>
            <person name="Chaumeil P.A."/>
            <person name="Hugenholtz P."/>
        </authorList>
    </citation>
    <scope>NUCLEOTIDE SEQUENCE [LARGE SCALE GENOMIC DNA]</scope>
    <source>
        <strain evidence="2">UBA9152</strain>
    </source>
</reference>
<gene>
    <name evidence="2" type="ORF">DCP95_06880</name>
</gene>
<evidence type="ECO:0000256" key="1">
    <source>
        <dbReference type="SAM" id="Phobius"/>
    </source>
</evidence>
<dbReference type="Proteomes" id="UP000257479">
    <property type="component" value="Unassembled WGS sequence"/>
</dbReference>